<keyword evidence="1" id="KW-0645">Protease</keyword>
<protein>
    <submittedName>
        <fullName evidence="1">S1C family serine protease</fullName>
    </submittedName>
</protein>
<organism evidence="1 2">
    <name type="scientific">Thermalbibacter longus</name>
    <dbReference type="NCBI Taxonomy" id="2951981"/>
    <lineage>
        <taxon>Bacteria</taxon>
        <taxon>Pseudomonadati</taxon>
        <taxon>Thermomicrobiota</taxon>
        <taxon>Thermomicrobia</taxon>
        <taxon>Thermomicrobiales</taxon>
        <taxon>Thermomicrobiaceae</taxon>
        <taxon>Thermalbibacter</taxon>
    </lineage>
</organism>
<name>A0AA41WCC4_9BACT</name>
<proteinExistence type="predicted"/>
<evidence type="ECO:0000313" key="2">
    <source>
        <dbReference type="Proteomes" id="UP001165306"/>
    </source>
</evidence>
<gene>
    <name evidence="1" type="ORF">NET02_09335</name>
</gene>
<dbReference type="InterPro" id="IPR009003">
    <property type="entry name" value="Peptidase_S1_PA"/>
</dbReference>
<reference evidence="1" key="1">
    <citation type="submission" date="2022-06" db="EMBL/GenBank/DDBJ databases">
        <title>CFH 74404 Thermomicrobiaceae sp.</title>
        <authorList>
            <person name="Ming H."/>
            <person name="Li W.-J."/>
            <person name="Zhao Z."/>
        </authorList>
    </citation>
    <scope>NUCLEOTIDE SEQUENCE</scope>
    <source>
        <strain evidence="1">CFH 74404</strain>
    </source>
</reference>
<sequence>MTYCQTCLVTNAHVVEGAAAITVVPAGSNRERPARFVGVSTCDDLAVIKVDDRGNLSFYLCYITSQAAYGCGVFVDSQYTSLVEPTPSNLFYPADFNTLMMSAIGSRITFVINGTEVAAFDDSSVSRGIPGVYAEGFSDVPGQASFDNVAIEVAP</sequence>
<dbReference type="SUPFAM" id="SSF50494">
    <property type="entry name" value="Trypsin-like serine proteases"/>
    <property type="match status" value="1"/>
</dbReference>
<dbReference type="GO" id="GO:0006508">
    <property type="term" value="P:proteolysis"/>
    <property type="evidence" value="ECO:0007669"/>
    <property type="project" value="UniProtKB-KW"/>
</dbReference>
<dbReference type="AlphaFoldDB" id="A0AA41WCC4"/>
<keyword evidence="2" id="KW-1185">Reference proteome</keyword>
<dbReference type="Gene3D" id="2.40.10.10">
    <property type="entry name" value="Trypsin-like serine proteases"/>
    <property type="match status" value="1"/>
</dbReference>
<dbReference type="Gene3D" id="2.60.120.560">
    <property type="entry name" value="Exo-inulinase, domain 1"/>
    <property type="match status" value="1"/>
</dbReference>
<keyword evidence="1" id="KW-0378">Hydrolase</keyword>
<dbReference type="GO" id="GO:0008233">
    <property type="term" value="F:peptidase activity"/>
    <property type="evidence" value="ECO:0007669"/>
    <property type="project" value="UniProtKB-KW"/>
</dbReference>
<dbReference type="EMBL" id="JAMSLR010000005">
    <property type="protein sequence ID" value="MCM8749347.1"/>
    <property type="molecule type" value="Genomic_DNA"/>
</dbReference>
<evidence type="ECO:0000313" key="1">
    <source>
        <dbReference type="EMBL" id="MCM8749347.1"/>
    </source>
</evidence>
<dbReference type="InterPro" id="IPR043504">
    <property type="entry name" value="Peptidase_S1_PA_chymotrypsin"/>
</dbReference>
<dbReference type="Proteomes" id="UP001165306">
    <property type="component" value="Unassembled WGS sequence"/>
</dbReference>
<accession>A0AA41WCC4</accession>
<comment type="caution">
    <text evidence="1">The sequence shown here is derived from an EMBL/GenBank/DDBJ whole genome shotgun (WGS) entry which is preliminary data.</text>
</comment>
<dbReference type="RefSeq" id="WP_284057127.1">
    <property type="nucleotide sequence ID" value="NZ_JAMSLR010000005.1"/>
</dbReference>